<dbReference type="OrthoDB" id="2906425at2759"/>
<evidence type="ECO:0000259" key="1">
    <source>
        <dbReference type="Pfam" id="PF01636"/>
    </source>
</evidence>
<accession>A0A2J6R177</accession>
<dbReference type="Gene3D" id="3.90.1200.10">
    <property type="match status" value="1"/>
</dbReference>
<organism evidence="2 3">
    <name type="scientific">Hyaloscypha variabilis (strain UAMH 11265 / GT02V1 / F)</name>
    <name type="common">Meliniomyces variabilis</name>
    <dbReference type="NCBI Taxonomy" id="1149755"/>
    <lineage>
        <taxon>Eukaryota</taxon>
        <taxon>Fungi</taxon>
        <taxon>Dikarya</taxon>
        <taxon>Ascomycota</taxon>
        <taxon>Pezizomycotina</taxon>
        <taxon>Leotiomycetes</taxon>
        <taxon>Helotiales</taxon>
        <taxon>Hyaloscyphaceae</taxon>
        <taxon>Hyaloscypha</taxon>
        <taxon>Hyaloscypha variabilis</taxon>
    </lineage>
</organism>
<feature type="domain" description="Aminoglycoside phosphotransferase" evidence="1">
    <location>
        <begin position="215"/>
        <end position="264"/>
    </location>
</feature>
<dbReference type="InterPro" id="IPR002575">
    <property type="entry name" value="Aminoglycoside_PTrfase"/>
</dbReference>
<reference evidence="2 3" key="1">
    <citation type="submission" date="2016-04" db="EMBL/GenBank/DDBJ databases">
        <title>A degradative enzymes factory behind the ericoid mycorrhizal symbiosis.</title>
        <authorList>
            <consortium name="DOE Joint Genome Institute"/>
            <person name="Martino E."/>
            <person name="Morin E."/>
            <person name="Grelet G."/>
            <person name="Kuo A."/>
            <person name="Kohler A."/>
            <person name="Daghino S."/>
            <person name="Barry K."/>
            <person name="Choi C."/>
            <person name="Cichocki N."/>
            <person name="Clum A."/>
            <person name="Copeland A."/>
            <person name="Hainaut M."/>
            <person name="Haridas S."/>
            <person name="Labutti K."/>
            <person name="Lindquist E."/>
            <person name="Lipzen A."/>
            <person name="Khouja H.-R."/>
            <person name="Murat C."/>
            <person name="Ohm R."/>
            <person name="Olson A."/>
            <person name="Spatafora J."/>
            <person name="Veneault-Fourrey C."/>
            <person name="Henrissat B."/>
            <person name="Grigoriev I."/>
            <person name="Martin F."/>
            <person name="Perotto S."/>
        </authorList>
    </citation>
    <scope>NUCLEOTIDE SEQUENCE [LARGE SCALE GENOMIC DNA]</scope>
    <source>
        <strain evidence="2 3">F</strain>
    </source>
</reference>
<dbReference type="InterPro" id="IPR011009">
    <property type="entry name" value="Kinase-like_dom_sf"/>
</dbReference>
<dbReference type="PANTHER" id="PTHR21310:SF15">
    <property type="entry name" value="AMINOGLYCOSIDE PHOSPHOTRANSFERASE DOMAIN-CONTAINING PROTEIN"/>
    <property type="match status" value="1"/>
</dbReference>
<proteinExistence type="predicted"/>
<dbReference type="EMBL" id="KZ613960">
    <property type="protein sequence ID" value="PMD32229.1"/>
    <property type="molecule type" value="Genomic_DNA"/>
</dbReference>
<evidence type="ECO:0000313" key="2">
    <source>
        <dbReference type="EMBL" id="PMD32229.1"/>
    </source>
</evidence>
<dbReference type="AlphaFoldDB" id="A0A2J6R177"/>
<dbReference type="PANTHER" id="PTHR21310">
    <property type="entry name" value="AMINOGLYCOSIDE PHOSPHOTRANSFERASE-RELATED-RELATED"/>
    <property type="match status" value="1"/>
</dbReference>
<name>A0A2J6R177_HYAVF</name>
<dbReference type="SUPFAM" id="SSF56112">
    <property type="entry name" value="Protein kinase-like (PK-like)"/>
    <property type="match status" value="1"/>
</dbReference>
<evidence type="ECO:0000313" key="3">
    <source>
        <dbReference type="Proteomes" id="UP000235786"/>
    </source>
</evidence>
<sequence>MANRNVSPSTCLLDQIFGNDQPTAITILLQNWNKCIFRADFPDERPSCIARLEAEDTTSDTFVTVAALQEVTRTVIPDLVPPTYQLGRAQNEEGRKFQYSVIGLMEGDTLEEVWEKMGDGDRVSVVAEVTSAVAKVHRNSELLDEIQQLGVLGGPSTGFLNSGSKHLNALLEKRTIRKPFCSVITSSNGQDTIVESNFKDLGSLIIKGSETSAWVNDAVFCHNDLTPRNILIQTTVDKNGVPSYKLAGIIDWELSGFYPASYELSLQDTYLSLANRHISFYLLLKENMAKLAPRAASQVVLMRAMELIYESQQRCLLEGTSISAHIRKQFLVIGQLVKDEDPYLGWTRAEGPTVDIDKTTFQRLEDEAIEQMQAKKRAGT</sequence>
<dbReference type="Proteomes" id="UP000235786">
    <property type="component" value="Unassembled WGS sequence"/>
</dbReference>
<dbReference type="InterPro" id="IPR051678">
    <property type="entry name" value="AGP_Transferase"/>
</dbReference>
<keyword evidence="3" id="KW-1185">Reference proteome</keyword>
<dbReference type="Pfam" id="PF01636">
    <property type="entry name" value="APH"/>
    <property type="match status" value="1"/>
</dbReference>
<gene>
    <name evidence="2" type="ORF">L207DRAFT_610250</name>
</gene>
<protein>
    <recommendedName>
        <fullName evidence="1">Aminoglycoside phosphotransferase domain-containing protein</fullName>
    </recommendedName>
</protein>